<accession>A0A853K7W6</accession>
<reference evidence="1 2" key="1">
    <citation type="submission" date="2016-02" db="EMBL/GenBank/DDBJ databases">
        <title>Draft genome sequence of Acidibacillus ferrooxidans SLC66.</title>
        <authorList>
            <person name="Oliveira G."/>
            <person name="Nancucheo I."/>
            <person name="Dall'Agnol H."/>
            <person name="Johnson B."/>
            <person name="Oliveira R."/>
            <person name="Nunes G.L."/>
            <person name="Tzotzos G."/>
            <person name="Orellana S.C."/>
            <person name="Salim A.C."/>
            <person name="Araujo F.M."/>
        </authorList>
    </citation>
    <scope>NUCLEOTIDE SEQUENCE [LARGE SCALE GENOMIC DNA]</scope>
    <source>
        <strain evidence="1 2">SLC66</strain>
    </source>
</reference>
<comment type="caution">
    <text evidence="1">The sequence shown here is derived from an EMBL/GenBank/DDBJ whole genome shotgun (WGS) entry which is preliminary data.</text>
</comment>
<protein>
    <submittedName>
        <fullName evidence="1">Uncharacterized protein</fullName>
    </submittedName>
</protein>
<dbReference type="Proteomes" id="UP000077421">
    <property type="component" value="Unassembled WGS sequence"/>
</dbReference>
<sequence length="255" mass="29662">MKMMHKVHQSTITDAVLNRLIDRFVSDRDLYFFEDDSIIQSLLAMGIPIYTPSELARSFPTFSLEYGAIYGLWSMNLTEHVMAAFLQTEQLQSFDPDIQQRILEYQVRCKRGQLYLESWFEDHLPLTSYTVTVEGQRFYLLQSRDWRSFSADVRKRWILKWLREWHKRDEGSADVAIDGADVRVPLELLNEFAGTFADRSGPNCFAAAAAMAVCRSSVQNLAQARDLIFSWLHQEPFFRLLKAHLETGAMRLSFE</sequence>
<proteinExistence type="predicted"/>
<name>A0A853K7W6_9BACL</name>
<dbReference type="AlphaFoldDB" id="A0A853K7W6"/>
<organism evidence="1 2">
    <name type="scientific">Ferroacidibacillus organovorans</name>
    <dbReference type="NCBI Taxonomy" id="1765683"/>
    <lineage>
        <taxon>Bacteria</taxon>
        <taxon>Bacillati</taxon>
        <taxon>Bacillota</taxon>
        <taxon>Bacilli</taxon>
        <taxon>Bacillales</taxon>
        <taxon>Alicyclobacillaceae</taxon>
        <taxon>Ferroacidibacillus</taxon>
    </lineage>
</organism>
<dbReference type="EMBL" id="LSUQ01000053">
    <property type="protein sequence ID" value="OAG93074.1"/>
    <property type="molecule type" value="Genomic_DNA"/>
</dbReference>
<gene>
    <name evidence="1" type="ORF">AYW79_12575</name>
</gene>
<evidence type="ECO:0000313" key="1">
    <source>
        <dbReference type="EMBL" id="OAG93074.1"/>
    </source>
</evidence>
<evidence type="ECO:0000313" key="2">
    <source>
        <dbReference type="Proteomes" id="UP000077421"/>
    </source>
</evidence>